<evidence type="ECO:0000313" key="2">
    <source>
        <dbReference type="Proteomes" id="UP000494106"/>
    </source>
</evidence>
<reference evidence="1 2" key="1">
    <citation type="submission" date="2020-04" db="EMBL/GenBank/DDBJ databases">
        <authorList>
            <person name="Wallbank WR R."/>
            <person name="Pardo Diaz C."/>
            <person name="Kozak K."/>
            <person name="Martin S."/>
            <person name="Jiggins C."/>
            <person name="Moest M."/>
            <person name="Warren A I."/>
            <person name="Byers J.R.P. K."/>
            <person name="Montejo-Kovacevich G."/>
            <person name="Yen C E."/>
        </authorList>
    </citation>
    <scope>NUCLEOTIDE SEQUENCE [LARGE SCALE GENOMIC DNA]</scope>
</reference>
<dbReference type="EMBL" id="CADEBC010000498">
    <property type="protein sequence ID" value="CAB3238591.1"/>
    <property type="molecule type" value="Genomic_DNA"/>
</dbReference>
<sequence>MWPSCPGVSEDAEHVFFACPRFDLLRSTWAEALTKKTQPEFLIEAMLSSEAVWQATSAFATGVLQELRRLERKRSVKTRDKTHHKHDGRALARASLHEVMPCGKRRLTPEEVFF</sequence>
<comment type="caution">
    <text evidence="1">The sequence shown here is derived from an EMBL/GenBank/DDBJ whole genome shotgun (WGS) entry which is preliminary data.</text>
</comment>
<evidence type="ECO:0000313" key="1">
    <source>
        <dbReference type="EMBL" id="CAB3238591.1"/>
    </source>
</evidence>
<proteinExistence type="predicted"/>
<evidence type="ECO:0008006" key="3">
    <source>
        <dbReference type="Google" id="ProtNLM"/>
    </source>
</evidence>
<name>A0A8S1A2I0_ARCPL</name>
<dbReference type="AlphaFoldDB" id="A0A8S1A2I0"/>
<organism evidence="1 2">
    <name type="scientific">Arctia plantaginis</name>
    <name type="common">Wood tiger moth</name>
    <name type="synonym">Phalaena plantaginis</name>
    <dbReference type="NCBI Taxonomy" id="874455"/>
    <lineage>
        <taxon>Eukaryota</taxon>
        <taxon>Metazoa</taxon>
        <taxon>Ecdysozoa</taxon>
        <taxon>Arthropoda</taxon>
        <taxon>Hexapoda</taxon>
        <taxon>Insecta</taxon>
        <taxon>Pterygota</taxon>
        <taxon>Neoptera</taxon>
        <taxon>Endopterygota</taxon>
        <taxon>Lepidoptera</taxon>
        <taxon>Glossata</taxon>
        <taxon>Ditrysia</taxon>
        <taxon>Noctuoidea</taxon>
        <taxon>Erebidae</taxon>
        <taxon>Arctiinae</taxon>
        <taxon>Arctia</taxon>
    </lineage>
</organism>
<protein>
    <recommendedName>
        <fullName evidence="3">Reverse transcriptase zinc-binding domain-containing protein</fullName>
    </recommendedName>
</protein>
<keyword evidence="2" id="KW-1185">Reference proteome</keyword>
<accession>A0A8S1A2I0</accession>
<gene>
    <name evidence="1" type="ORF">APLA_LOCUS7448</name>
</gene>
<dbReference type="Proteomes" id="UP000494106">
    <property type="component" value="Unassembled WGS sequence"/>
</dbReference>
<dbReference type="OrthoDB" id="6624721at2759"/>